<dbReference type="InterPro" id="IPR019448">
    <property type="entry name" value="NT-C2"/>
</dbReference>
<evidence type="ECO:0000313" key="4">
    <source>
        <dbReference type="Proteomes" id="UP000271241"/>
    </source>
</evidence>
<dbReference type="OrthoDB" id="3365224at2759"/>
<name>A0A4P9XTV5_9FUNG</name>
<evidence type="ECO:0000313" key="3">
    <source>
        <dbReference type="EMBL" id="RKP09617.1"/>
    </source>
</evidence>
<dbReference type="PANTHER" id="PTHR21456">
    <property type="entry name" value="FAMILY WITH SEQUENCE SIMILARITY 102"/>
    <property type="match status" value="1"/>
</dbReference>
<evidence type="ECO:0000259" key="2">
    <source>
        <dbReference type="PROSITE" id="PS51840"/>
    </source>
</evidence>
<organism evidence="3 4">
    <name type="scientific">Thamnocephalis sphaerospora</name>
    <dbReference type="NCBI Taxonomy" id="78915"/>
    <lineage>
        <taxon>Eukaryota</taxon>
        <taxon>Fungi</taxon>
        <taxon>Fungi incertae sedis</taxon>
        <taxon>Zoopagomycota</taxon>
        <taxon>Zoopagomycotina</taxon>
        <taxon>Zoopagomycetes</taxon>
        <taxon>Zoopagales</taxon>
        <taxon>Sigmoideomycetaceae</taxon>
        <taxon>Thamnocephalis</taxon>
    </lineage>
</organism>
<reference evidence="4" key="1">
    <citation type="journal article" date="2018" name="Nat. Microbiol.">
        <title>Leveraging single-cell genomics to expand the fungal tree of life.</title>
        <authorList>
            <person name="Ahrendt S.R."/>
            <person name="Quandt C.A."/>
            <person name="Ciobanu D."/>
            <person name="Clum A."/>
            <person name="Salamov A."/>
            <person name="Andreopoulos B."/>
            <person name="Cheng J.F."/>
            <person name="Woyke T."/>
            <person name="Pelin A."/>
            <person name="Henrissat B."/>
            <person name="Reynolds N.K."/>
            <person name="Benny G.L."/>
            <person name="Smith M.E."/>
            <person name="James T.Y."/>
            <person name="Grigoriev I.V."/>
        </authorList>
    </citation>
    <scope>NUCLEOTIDE SEQUENCE [LARGE SCALE GENOMIC DNA]</scope>
    <source>
        <strain evidence="4">RSA 1356</strain>
    </source>
</reference>
<dbReference type="InterPro" id="IPR039931">
    <property type="entry name" value="EEIG1/2-like"/>
</dbReference>
<gene>
    <name evidence="3" type="ORF">THASP1DRAFT_28593</name>
</gene>
<protein>
    <submittedName>
        <fullName evidence="3">N-terminal C2 in EEIG1 and EHBP1 proteins-domain-containing protein</fullName>
    </submittedName>
</protein>
<feature type="region of interest" description="Disordered" evidence="1">
    <location>
        <begin position="193"/>
        <end position="225"/>
    </location>
</feature>
<dbReference type="AlphaFoldDB" id="A0A4P9XTV5"/>
<dbReference type="PROSITE" id="PS51840">
    <property type="entry name" value="C2_NT"/>
    <property type="match status" value="1"/>
</dbReference>
<sequence>MQSLQRLFVPKDRVVKAELQLEIQQLCDVPLISGTYFTRWNIRDTSGARDHGATERAPIHDHRVTWNSTVTGTYSLVIAKDGMLMPCTLRLRVCHALVGGLDTETIGVLRLNLAEYVGLARASRHYLLQDSKVNATLVLSISLRQTYGDIVYKTQINVDLTGIIKDHRQNHQRHMSGGQDSMSAPENLRRSLEMARGDSSSSYSTIPAEDASDTHNRDTGASGGMTLSRAINQHARSFSRLTAMQLARPANADEPSAFEVIDAILAKSRRVPPRETSDSSFAAMMEVAAERERYAAAEDVTSSPY</sequence>
<dbReference type="STRING" id="78915.A0A4P9XTV5"/>
<evidence type="ECO:0000256" key="1">
    <source>
        <dbReference type="SAM" id="MobiDB-lite"/>
    </source>
</evidence>
<keyword evidence="4" id="KW-1185">Reference proteome</keyword>
<dbReference type="Pfam" id="PF10358">
    <property type="entry name" value="NT-C2"/>
    <property type="match status" value="1"/>
</dbReference>
<proteinExistence type="predicted"/>
<dbReference type="PANTHER" id="PTHR21456:SF1">
    <property type="entry name" value="C2 NT-TYPE DOMAIN-CONTAINING PROTEIN"/>
    <property type="match status" value="1"/>
</dbReference>
<accession>A0A4P9XTV5</accession>
<dbReference type="Proteomes" id="UP000271241">
    <property type="component" value="Unassembled WGS sequence"/>
</dbReference>
<dbReference type="EMBL" id="KZ992500">
    <property type="protein sequence ID" value="RKP09617.1"/>
    <property type="molecule type" value="Genomic_DNA"/>
</dbReference>
<feature type="domain" description="C2 NT-type" evidence="2">
    <location>
        <begin position="7"/>
        <end position="145"/>
    </location>
</feature>